<accession>A9P808</accession>
<evidence type="ECO:0000313" key="1">
    <source>
        <dbReference type="EMBL" id="ABK92511.1"/>
    </source>
</evidence>
<sequence>MVSKLLLQIKTQHSAPPACVKKLSNIETVTYLPFVWFDMTCIFCF</sequence>
<proteinExistence type="evidence at transcript level"/>
<organism evidence="1">
    <name type="scientific">Populus trichocarpa</name>
    <name type="common">Western balsam poplar</name>
    <name type="synonym">Populus balsamifera subsp. trichocarpa</name>
    <dbReference type="NCBI Taxonomy" id="3694"/>
    <lineage>
        <taxon>Eukaryota</taxon>
        <taxon>Viridiplantae</taxon>
        <taxon>Streptophyta</taxon>
        <taxon>Embryophyta</taxon>
        <taxon>Tracheophyta</taxon>
        <taxon>Spermatophyta</taxon>
        <taxon>Magnoliopsida</taxon>
        <taxon>eudicotyledons</taxon>
        <taxon>Gunneridae</taxon>
        <taxon>Pentapetalae</taxon>
        <taxon>rosids</taxon>
        <taxon>fabids</taxon>
        <taxon>Malpighiales</taxon>
        <taxon>Salicaceae</taxon>
        <taxon>Saliceae</taxon>
        <taxon>Populus</taxon>
    </lineage>
</organism>
<reference evidence="1" key="1">
    <citation type="journal article" date="2008" name="BMC Genomics">
        <title>Analysis of 4,664 high-quality sequence-finished poplar full-length cDNA clones and their utility for the discovery of genes responding to insect feeding.</title>
        <authorList>
            <person name="Ralph S.G."/>
            <person name="Chun H.J."/>
            <person name="Cooper D."/>
            <person name="Kirkpatrick R."/>
            <person name="Kolosova N."/>
            <person name="Gunter L."/>
            <person name="Tuskan G.A."/>
            <person name="Douglas C.J."/>
            <person name="Holt R.A."/>
            <person name="Jones S.J."/>
            <person name="Marra M.A."/>
            <person name="Bohlmann J."/>
        </authorList>
    </citation>
    <scope>NUCLEOTIDE SEQUENCE</scope>
    <source>
        <tissue evidence="1">Outer xylem</tissue>
    </source>
</reference>
<dbReference type="EMBL" id="EF144247">
    <property type="protein sequence ID" value="ABK92511.1"/>
    <property type="molecule type" value="mRNA"/>
</dbReference>
<dbReference type="AlphaFoldDB" id="A9P808"/>
<protein>
    <submittedName>
        <fullName evidence="1">Uncharacterized protein</fullName>
    </submittedName>
</protein>
<name>A9P808_POPTR</name>